<keyword evidence="1" id="KW-1133">Transmembrane helix</keyword>
<dbReference type="EMBL" id="CP001659">
    <property type="protein sequence ID" value="ACT33678.1"/>
    <property type="molecule type" value="Genomic_DNA"/>
</dbReference>
<evidence type="ECO:0000256" key="1">
    <source>
        <dbReference type="SAM" id="Phobius"/>
    </source>
</evidence>
<keyword evidence="1" id="KW-0472">Membrane</keyword>
<evidence type="ECO:0000313" key="3">
    <source>
        <dbReference type="Proteomes" id="UP000006160"/>
    </source>
</evidence>
<name>A0A9N7AT67_CLOBO</name>
<accession>A0A9N7AT67</accession>
<keyword evidence="2" id="KW-0614">Plasmid</keyword>
<dbReference type="Proteomes" id="UP000006160">
    <property type="component" value="Plasmid pCLG1"/>
</dbReference>
<sequence length="88" mass="10313">MLFFILSFIIIIKPVKKHIVPIICKSLSQLSVNAHFRDSIKELNPLNGYIHKIKYIGIIPTNISIAPNILFQKLILFFILTFILFYYF</sequence>
<feature type="transmembrane region" description="Helical" evidence="1">
    <location>
        <begin position="69"/>
        <end position="87"/>
    </location>
</feature>
<dbReference type="AlphaFoldDB" id="A0A9N7AT67"/>
<proteinExistence type="predicted"/>
<protein>
    <submittedName>
        <fullName evidence="2">Uncharacterized protein</fullName>
    </submittedName>
</protein>
<evidence type="ECO:0000313" key="2">
    <source>
        <dbReference type="EMBL" id="ACT33678.1"/>
    </source>
</evidence>
<reference evidence="2 3" key="1">
    <citation type="submission" date="2009-06" db="EMBL/GenBank/DDBJ databases">
        <authorList>
            <person name="Shrivastava S."/>
            <person name="Brinkac L.B."/>
            <person name="Brown J.L."/>
            <person name="Bruce D.B."/>
            <person name="Detter C."/>
            <person name="Green L.D."/>
            <person name="Munk C.A."/>
            <person name="Rogers Y.C."/>
            <person name="Tapia R."/>
            <person name="Saunders E.S."/>
            <person name="Sims D.R."/>
            <person name="Smith L.A."/>
            <person name="Smith T.J."/>
            <person name="Sutton G."/>
            <person name="Brettin T."/>
        </authorList>
    </citation>
    <scope>NUCLEOTIDE SEQUENCE [LARGE SCALE GENOMIC DNA]</scope>
    <source>
        <strain evidence="3">D str. 1873</strain>
        <plasmid evidence="2 3">pCLG1</plasmid>
    </source>
</reference>
<keyword evidence="1" id="KW-0812">Transmembrane</keyword>
<geneLocation type="plasmid" evidence="2 3">
    <name>pCLG1</name>
</geneLocation>
<gene>
    <name evidence="2" type="ORF">CLG_0002</name>
</gene>
<organism evidence="2 3">
    <name type="scientific">Clostridium botulinum D str. 1873</name>
    <dbReference type="NCBI Taxonomy" id="592027"/>
    <lineage>
        <taxon>Bacteria</taxon>
        <taxon>Bacillati</taxon>
        <taxon>Bacillota</taxon>
        <taxon>Clostridia</taxon>
        <taxon>Eubacteriales</taxon>
        <taxon>Clostridiaceae</taxon>
        <taxon>Clostridium</taxon>
    </lineage>
</organism>